<gene>
    <name evidence="2" type="ORF">GWK47_031128</name>
</gene>
<evidence type="ECO:0000313" key="2">
    <source>
        <dbReference type="EMBL" id="KAG0729065.1"/>
    </source>
</evidence>
<organism evidence="2 3">
    <name type="scientific">Chionoecetes opilio</name>
    <name type="common">Atlantic snow crab</name>
    <name type="synonym">Cancer opilio</name>
    <dbReference type="NCBI Taxonomy" id="41210"/>
    <lineage>
        <taxon>Eukaryota</taxon>
        <taxon>Metazoa</taxon>
        <taxon>Ecdysozoa</taxon>
        <taxon>Arthropoda</taxon>
        <taxon>Crustacea</taxon>
        <taxon>Multicrustacea</taxon>
        <taxon>Malacostraca</taxon>
        <taxon>Eumalacostraca</taxon>
        <taxon>Eucarida</taxon>
        <taxon>Decapoda</taxon>
        <taxon>Pleocyemata</taxon>
        <taxon>Brachyura</taxon>
        <taxon>Eubrachyura</taxon>
        <taxon>Majoidea</taxon>
        <taxon>Majidae</taxon>
        <taxon>Chionoecetes</taxon>
    </lineage>
</organism>
<comment type="caution">
    <text evidence="2">The sequence shown here is derived from an EMBL/GenBank/DDBJ whole genome shotgun (WGS) entry which is preliminary data.</text>
</comment>
<dbReference type="OrthoDB" id="4869960at2759"/>
<protein>
    <submittedName>
        <fullName evidence="2">Uncharacterized protein</fullName>
    </submittedName>
</protein>
<evidence type="ECO:0000313" key="3">
    <source>
        <dbReference type="Proteomes" id="UP000770661"/>
    </source>
</evidence>
<accession>A0A8J4Z130</accession>
<feature type="compositionally biased region" description="Basic and acidic residues" evidence="1">
    <location>
        <begin position="1"/>
        <end position="10"/>
    </location>
</feature>
<keyword evidence="3" id="KW-1185">Reference proteome</keyword>
<dbReference type="EMBL" id="JACEEZ010001576">
    <property type="protein sequence ID" value="KAG0729065.1"/>
    <property type="molecule type" value="Genomic_DNA"/>
</dbReference>
<feature type="compositionally biased region" description="Low complexity" evidence="1">
    <location>
        <begin position="36"/>
        <end position="61"/>
    </location>
</feature>
<evidence type="ECO:0000256" key="1">
    <source>
        <dbReference type="SAM" id="MobiDB-lite"/>
    </source>
</evidence>
<feature type="compositionally biased region" description="Basic and acidic residues" evidence="1">
    <location>
        <begin position="189"/>
        <end position="201"/>
    </location>
</feature>
<feature type="compositionally biased region" description="Basic and acidic residues" evidence="1">
    <location>
        <begin position="69"/>
        <end position="78"/>
    </location>
</feature>
<proteinExistence type="predicted"/>
<reference evidence="2" key="1">
    <citation type="submission" date="2020-07" db="EMBL/GenBank/DDBJ databases">
        <title>The High-quality genome of the commercially important snow crab, Chionoecetes opilio.</title>
        <authorList>
            <person name="Jeong J.-H."/>
            <person name="Ryu S."/>
        </authorList>
    </citation>
    <scope>NUCLEOTIDE SEQUENCE</scope>
    <source>
        <strain evidence="2">MADBK_172401_WGS</strain>
        <tissue evidence="2">Digestive gland</tissue>
    </source>
</reference>
<feature type="region of interest" description="Disordered" evidence="1">
    <location>
        <begin position="1"/>
        <end position="230"/>
    </location>
</feature>
<dbReference type="AlphaFoldDB" id="A0A8J4Z130"/>
<sequence>MAEEADKSLEDLVGNGESDSDPKEDTNTPNGVNGATTTTTTVTTTTTTTTTTRTTTATTTTISSKKKDHSCTVEKETEGGGGTDVDSKIKTGGDSSSAGSSGGRGTRLRHRIYRPRLFESSSEDSDEGDKVVTRRLRPRGAAGEVAGRDSASPVSTEPGQDEVEMDPTSPEGMETTGRSTDDATDDSPTIERRIVTNERNRGGRSTMFGGLLSDTDSDSDDDTGRRRSLNPIEDETRRKEVEAAINTELMRIKQRPKPKHEWNFVDQIIKRFVTGCVLFVFVFCDWIVLLPHQDLLWHIWDQDLPVNSFGSVCVSVV</sequence>
<name>A0A8J4Z130_CHIOP</name>
<dbReference type="Proteomes" id="UP000770661">
    <property type="component" value="Unassembled WGS sequence"/>
</dbReference>